<dbReference type="SUPFAM" id="SSF75138">
    <property type="entry name" value="HprK N-terminal domain-like"/>
    <property type="match status" value="1"/>
</dbReference>
<dbReference type="EMBL" id="FOXR01000002">
    <property type="protein sequence ID" value="SFP70603.1"/>
    <property type="molecule type" value="Genomic_DNA"/>
</dbReference>
<keyword evidence="3" id="KW-1185">Reference proteome</keyword>
<dbReference type="Gene3D" id="3.40.1390.20">
    <property type="entry name" value="HprK N-terminal domain-like"/>
    <property type="match status" value="1"/>
</dbReference>
<reference evidence="2 3" key="1">
    <citation type="submission" date="2016-10" db="EMBL/GenBank/DDBJ databases">
        <authorList>
            <person name="de Groot N.N."/>
        </authorList>
    </citation>
    <scope>NUCLEOTIDE SEQUENCE [LARGE SCALE GENOMIC DNA]</scope>
    <source>
        <strain evidence="2 3">DSM 20678</strain>
    </source>
</reference>
<dbReference type="InterPro" id="IPR010766">
    <property type="entry name" value="DRTGG"/>
</dbReference>
<evidence type="ECO:0000259" key="1">
    <source>
        <dbReference type="Pfam" id="PF07085"/>
    </source>
</evidence>
<accession>A0A1I5SIR2</accession>
<proteinExistence type="predicted"/>
<dbReference type="AlphaFoldDB" id="A0A1I5SIR2"/>
<gene>
    <name evidence="2" type="ORF">SAMN05444406_102151</name>
</gene>
<dbReference type="InterPro" id="IPR028979">
    <property type="entry name" value="Ser_kin/Pase_Hpr-like_N_sf"/>
</dbReference>
<organism evidence="2 3">
    <name type="scientific">Caldicoprobacter faecalis</name>
    <dbReference type="NCBI Taxonomy" id="937334"/>
    <lineage>
        <taxon>Bacteria</taxon>
        <taxon>Bacillati</taxon>
        <taxon>Bacillota</taxon>
        <taxon>Clostridia</taxon>
        <taxon>Caldicoprobacterales</taxon>
        <taxon>Caldicoprobacteraceae</taxon>
        <taxon>Caldicoprobacter</taxon>
    </lineage>
</organism>
<feature type="domain" description="DRTGG" evidence="1">
    <location>
        <begin position="5"/>
        <end position="105"/>
    </location>
</feature>
<protein>
    <submittedName>
        <fullName evidence="2">DRTGG domain-containing protein</fullName>
    </submittedName>
</protein>
<dbReference type="RefSeq" id="WP_025747010.1">
    <property type="nucleotide sequence ID" value="NZ_FOXR01000002.1"/>
</dbReference>
<dbReference type="STRING" id="937334.SAMN05444406_102151"/>
<sequence length="117" mass="12790">MKIEEIRDLLNAKLLTGEDLLDREVFSACASDLMSDILSYVKKQTVLLTSLTNAHVIKMAEILDVTAIVFVGGRTPAQEIVDMAKKMGIAVLATEYTMYEACGRLYSAGLPGCTRES</sequence>
<evidence type="ECO:0000313" key="3">
    <source>
        <dbReference type="Proteomes" id="UP000198577"/>
    </source>
</evidence>
<evidence type="ECO:0000313" key="2">
    <source>
        <dbReference type="EMBL" id="SFP70603.1"/>
    </source>
</evidence>
<dbReference type="OrthoDB" id="9800390at2"/>
<dbReference type="Pfam" id="PF07085">
    <property type="entry name" value="DRTGG"/>
    <property type="match status" value="1"/>
</dbReference>
<name>A0A1I5SIR2_9FIRM</name>
<dbReference type="Proteomes" id="UP000198577">
    <property type="component" value="Unassembled WGS sequence"/>
</dbReference>